<proteinExistence type="predicted"/>
<comment type="caution">
    <text evidence="1">The sequence shown here is derived from an EMBL/GenBank/DDBJ whole genome shotgun (WGS) entry which is preliminary data.</text>
</comment>
<dbReference type="Gene3D" id="3.30.1660.10">
    <property type="entry name" value="Flavin-binding protein dodecin"/>
    <property type="match status" value="1"/>
</dbReference>
<protein>
    <submittedName>
        <fullName evidence="1">Dodecin family protein</fullName>
    </submittedName>
</protein>
<dbReference type="InterPro" id="IPR036694">
    <property type="entry name" value="Dodecin-like_sf"/>
</dbReference>
<gene>
    <name evidence="1" type="ORF">P6N53_04300</name>
</gene>
<reference evidence="1" key="2">
    <citation type="submission" date="2023-03" db="EMBL/GenBank/DDBJ databases">
        <authorList>
            <person name="Zhang Z."/>
        </authorList>
    </citation>
    <scope>NUCLEOTIDE SEQUENCE</scope>
    <source>
        <strain evidence="1">DSA</strain>
    </source>
</reference>
<reference evidence="1" key="1">
    <citation type="journal article" date="2023" name="J. Hazard. Mater.">
        <title>Anaerobic biodegradation of pyrene and benzo[a]pyrene by a new sulfate-reducing Desulforamulus aquiferis strain DSA.</title>
        <authorList>
            <person name="Zhang Z."/>
            <person name="Sun J."/>
            <person name="Gong X."/>
            <person name="Wang C."/>
            <person name="Wang H."/>
        </authorList>
    </citation>
    <scope>NUCLEOTIDE SEQUENCE</scope>
    <source>
        <strain evidence="1">DSA</strain>
    </source>
</reference>
<organism evidence="1 2">
    <name type="scientific">Desulforamulus aquiferis</name>
    <dbReference type="NCBI Taxonomy" id="1397668"/>
    <lineage>
        <taxon>Bacteria</taxon>
        <taxon>Bacillati</taxon>
        <taxon>Bacillota</taxon>
        <taxon>Clostridia</taxon>
        <taxon>Eubacteriales</taxon>
        <taxon>Peptococcaceae</taxon>
        <taxon>Desulforamulus</taxon>
    </lineage>
</organism>
<dbReference type="SUPFAM" id="SSF89807">
    <property type="entry name" value="Dodecin-like"/>
    <property type="match status" value="1"/>
</dbReference>
<dbReference type="Proteomes" id="UP001172911">
    <property type="component" value="Unassembled WGS sequence"/>
</dbReference>
<dbReference type="EMBL" id="JARPTC010000005">
    <property type="protein sequence ID" value="MDO7786441.1"/>
    <property type="molecule type" value="Genomic_DNA"/>
</dbReference>
<name>A0AAW7ZBG9_9FIRM</name>
<dbReference type="PANTHER" id="PTHR39324">
    <property type="entry name" value="CALCIUM DODECIN"/>
    <property type="match status" value="1"/>
</dbReference>
<dbReference type="PANTHER" id="PTHR39324:SF1">
    <property type="entry name" value="CALCIUM DODECIN"/>
    <property type="match status" value="1"/>
</dbReference>
<evidence type="ECO:0000313" key="2">
    <source>
        <dbReference type="Proteomes" id="UP001172911"/>
    </source>
</evidence>
<sequence length="69" mass="7665">MYKDVRAIRVSELIGESQNGWRDAVQNAVNEASKNLNNITGVEITNFTADVENGQLVDFKATMKVAYTD</sequence>
<keyword evidence="2" id="KW-1185">Reference proteome</keyword>
<dbReference type="InterPro" id="IPR025543">
    <property type="entry name" value="Dodecin-like"/>
</dbReference>
<dbReference type="InterPro" id="IPR009923">
    <property type="entry name" value="Dodecin"/>
</dbReference>
<dbReference type="Pfam" id="PF07311">
    <property type="entry name" value="Dodecin"/>
    <property type="match status" value="1"/>
</dbReference>
<dbReference type="RefSeq" id="WP_304541471.1">
    <property type="nucleotide sequence ID" value="NZ_JARPTC010000005.1"/>
</dbReference>
<evidence type="ECO:0000313" key="1">
    <source>
        <dbReference type="EMBL" id="MDO7786441.1"/>
    </source>
</evidence>
<accession>A0AAW7ZBG9</accession>
<dbReference type="AlphaFoldDB" id="A0AAW7ZBG9"/>